<evidence type="ECO:0000313" key="4">
    <source>
        <dbReference type="Proteomes" id="UP000440224"/>
    </source>
</evidence>
<evidence type="ECO:0000259" key="2">
    <source>
        <dbReference type="Pfam" id="PF13372"/>
    </source>
</evidence>
<keyword evidence="4" id="KW-1185">Reference proteome</keyword>
<feature type="domain" description="Alginate export" evidence="2">
    <location>
        <begin position="375"/>
        <end position="562"/>
    </location>
</feature>
<organism evidence="3 4">
    <name type="scientific">Polyangium spumosum</name>
    <dbReference type="NCBI Taxonomy" id="889282"/>
    <lineage>
        <taxon>Bacteria</taxon>
        <taxon>Pseudomonadati</taxon>
        <taxon>Myxococcota</taxon>
        <taxon>Polyangia</taxon>
        <taxon>Polyangiales</taxon>
        <taxon>Polyangiaceae</taxon>
        <taxon>Polyangium</taxon>
    </lineage>
</organism>
<sequence>MPRASLKARGSCSRISGRARRARRGSRRRSSWAWRWRSRRARPRRRSRSSPASPRGRGTAGVAEAPRPREAPRRRSPSRATISSPDMTRSQATAIAAAAALVFTLASPDAEAQATPLPASIPVGSFTFRPSFELRVRGELRTNPFDIGGVMWTRGAVLEDAYGTNLPPRFDAPTYAMLRYDAQWAATSRARLGLAVDRGPVTAAIVLQDARPVAGSMGYGVLQGSQLGAGLGLFEAYLDVHKKNRRLWFRLGRQRVMWGDGRLLGESDWTQRPRALDAARLGLSWKHVDVELLAALIGVTPLGGLGGLGGMPGSGSGSAGDTDTTVPETVRPQTGSQLYGAHAVFRVYPLLNVDLTALARIVRPPAAIDLTPSDTYVIDARLSGDYRGFRYAVEGAYELGRVASFGANRDLRAFAAAARAQWETALPWHLTFGASGAYASGDSGSTDPLAVQTRFDPILPEERPMHGRMGLYAWSNLVEAGADVSMRPTDTFSMNLGYRFVGLAEPKGRWTSASLIPIGASATNESRVLGHQIDATLGLRVWDPLAIEASYGLFLTGEGARNILEASGRGSPDMQHFAYLQAVLRAP</sequence>
<dbReference type="OrthoDB" id="9764666at2"/>
<dbReference type="InterPro" id="IPR053728">
    <property type="entry name" value="Alginate_Permeability_Chnl"/>
</dbReference>
<proteinExistence type="predicted"/>
<evidence type="ECO:0000256" key="1">
    <source>
        <dbReference type="SAM" id="MobiDB-lite"/>
    </source>
</evidence>
<dbReference type="EMBL" id="WJIE01000003">
    <property type="protein sequence ID" value="MRG92637.1"/>
    <property type="molecule type" value="Genomic_DNA"/>
</dbReference>
<feature type="compositionally biased region" description="Basic residues" evidence="1">
    <location>
        <begin position="17"/>
        <end position="48"/>
    </location>
</feature>
<evidence type="ECO:0000313" key="3">
    <source>
        <dbReference type="EMBL" id="MRG92637.1"/>
    </source>
</evidence>
<comment type="caution">
    <text evidence="3">The sequence shown here is derived from an EMBL/GenBank/DDBJ whole genome shotgun (WGS) entry which is preliminary data.</text>
</comment>
<dbReference type="Gene3D" id="2.40.160.100">
    <property type="match status" value="1"/>
</dbReference>
<feature type="region of interest" description="Disordered" evidence="1">
    <location>
        <begin position="1"/>
        <end position="89"/>
    </location>
</feature>
<dbReference type="Pfam" id="PF13372">
    <property type="entry name" value="Alginate_exp"/>
    <property type="match status" value="1"/>
</dbReference>
<protein>
    <recommendedName>
        <fullName evidence="2">Alginate export domain-containing protein</fullName>
    </recommendedName>
</protein>
<feature type="region of interest" description="Disordered" evidence="1">
    <location>
        <begin position="310"/>
        <end position="332"/>
    </location>
</feature>
<accession>A0A6N7PLH7</accession>
<gene>
    <name evidence="3" type="ORF">GF068_11950</name>
</gene>
<dbReference type="Proteomes" id="UP000440224">
    <property type="component" value="Unassembled WGS sequence"/>
</dbReference>
<name>A0A6N7PLH7_9BACT</name>
<dbReference type="InterPro" id="IPR025388">
    <property type="entry name" value="Alginate_export_dom"/>
</dbReference>
<reference evidence="3 4" key="1">
    <citation type="submission" date="2019-10" db="EMBL/GenBank/DDBJ databases">
        <title>A soil myxobacterium in the family Polyangiaceae.</title>
        <authorList>
            <person name="Li Y."/>
            <person name="Wang J."/>
        </authorList>
    </citation>
    <scope>NUCLEOTIDE SEQUENCE [LARGE SCALE GENOMIC DNA]</scope>
    <source>
        <strain evidence="3 4">DSM 14734</strain>
    </source>
</reference>
<dbReference type="AlphaFoldDB" id="A0A6N7PLH7"/>